<sequence length="418" mass="42935">MTRHTTRTLLAAGALLVTGALALTGCGGSSFDEPAASGGSAGDLTSSSDALSILIGSSGDAETKAVQDAVAAWSAKSGVDATVQVANDLPQQLSQGFAAGSPPDLFYLSTDAIAGYASNGSLKAYGDQLANKDDFYPSLVQNFTVDDQFYCAPKDFSTLGLVINTDMWAAAGLTDADIPTTWDQLSAVATKLTGNGHVGLAFGAEYQRVGSFMAQAGGGMVVDGKAAADSQQNIDALTYVKTHLNDGSFAFASDVGAGWGGEAFGTQKAAMVIEGNWITGAMTNDYPDIKYAVAQLPEGPGGQGTLQFTNCWGMAADSPNQKAALDLVEYLTSTDQQLAFSKAFGPMPSIQSAADAWKSANPDLSAFLDGATYAQFPPNEAGAADVITDFNSQLESLKSGDPKAILSSVQSNLQAIVG</sequence>
<evidence type="ECO:0000256" key="4">
    <source>
        <dbReference type="SAM" id="SignalP"/>
    </source>
</evidence>
<dbReference type="RefSeq" id="WP_150450311.1">
    <property type="nucleotide sequence ID" value="NZ_VYSA01000005.1"/>
</dbReference>
<evidence type="ECO:0000313" key="5">
    <source>
        <dbReference type="EMBL" id="KAA9105579.1"/>
    </source>
</evidence>
<dbReference type="Gene3D" id="3.40.190.10">
    <property type="entry name" value="Periplasmic binding protein-like II"/>
    <property type="match status" value="1"/>
</dbReference>
<evidence type="ECO:0000313" key="6">
    <source>
        <dbReference type="Proteomes" id="UP000325827"/>
    </source>
</evidence>
<dbReference type="GO" id="GO:0015768">
    <property type="term" value="P:maltose transport"/>
    <property type="evidence" value="ECO:0007669"/>
    <property type="project" value="TreeGrafter"/>
</dbReference>
<keyword evidence="2" id="KW-0813">Transport</keyword>
<feature type="chain" id="PRO_5038927858" evidence="4">
    <location>
        <begin position="23"/>
        <end position="418"/>
    </location>
</feature>
<organism evidence="5 6">
    <name type="scientific">Microbacterium rhizomatis</name>
    <dbReference type="NCBI Taxonomy" id="1631477"/>
    <lineage>
        <taxon>Bacteria</taxon>
        <taxon>Bacillati</taxon>
        <taxon>Actinomycetota</taxon>
        <taxon>Actinomycetes</taxon>
        <taxon>Micrococcales</taxon>
        <taxon>Microbacteriaceae</taxon>
        <taxon>Microbacterium</taxon>
    </lineage>
</organism>
<dbReference type="Proteomes" id="UP000325827">
    <property type="component" value="Unassembled WGS sequence"/>
</dbReference>
<reference evidence="6" key="1">
    <citation type="submission" date="2019-09" db="EMBL/GenBank/DDBJ databases">
        <title>Mumia zhuanghuii sp. nov. isolated from the intestinal contents of plateau pika (Ochotona curzoniae) in the Qinghai-Tibet plateau of China.</title>
        <authorList>
            <person name="Tian Z."/>
        </authorList>
    </citation>
    <scope>NUCLEOTIDE SEQUENCE [LARGE SCALE GENOMIC DNA]</scope>
    <source>
        <strain evidence="6">JCM 30598</strain>
    </source>
</reference>
<proteinExistence type="inferred from homology"/>
<protein>
    <submittedName>
        <fullName evidence="5">Extracellular solute-binding protein</fullName>
    </submittedName>
</protein>
<comment type="caution">
    <text evidence="5">The sequence shown here is derived from an EMBL/GenBank/DDBJ whole genome shotgun (WGS) entry which is preliminary data.</text>
</comment>
<dbReference type="AlphaFoldDB" id="A0A5J5J0W4"/>
<dbReference type="SUPFAM" id="SSF53850">
    <property type="entry name" value="Periplasmic binding protein-like II"/>
    <property type="match status" value="1"/>
</dbReference>
<gene>
    <name evidence="5" type="ORF">F6B43_17550</name>
</gene>
<dbReference type="GO" id="GO:0042956">
    <property type="term" value="P:maltodextrin transmembrane transport"/>
    <property type="evidence" value="ECO:0007669"/>
    <property type="project" value="TreeGrafter"/>
</dbReference>
<dbReference type="InterPro" id="IPR006059">
    <property type="entry name" value="SBP"/>
</dbReference>
<keyword evidence="6" id="KW-1185">Reference proteome</keyword>
<dbReference type="OrthoDB" id="366726at2"/>
<dbReference type="PROSITE" id="PS51257">
    <property type="entry name" value="PROKAR_LIPOPROTEIN"/>
    <property type="match status" value="1"/>
</dbReference>
<feature type="signal peptide" evidence="4">
    <location>
        <begin position="1"/>
        <end position="22"/>
    </location>
</feature>
<dbReference type="EMBL" id="VYSA01000005">
    <property type="protein sequence ID" value="KAA9105579.1"/>
    <property type="molecule type" value="Genomic_DNA"/>
</dbReference>
<evidence type="ECO:0000256" key="2">
    <source>
        <dbReference type="ARBA" id="ARBA00022448"/>
    </source>
</evidence>
<keyword evidence="3 4" id="KW-0732">Signal</keyword>
<accession>A0A5J5J0W4</accession>
<name>A0A5J5J0W4_9MICO</name>
<dbReference type="PANTHER" id="PTHR30061">
    <property type="entry name" value="MALTOSE-BINDING PERIPLASMIC PROTEIN"/>
    <property type="match status" value="1"/>
</dbReference>
<dbReference type="GO" id="GO:0055052">
    <property type="term" value="C:ATP-binding cassette (ABC) transporter complex, substrate-binding subunit-containing"/>
    <property type="evidence" value="ECO:0007669"/>
    <property type="project" value="TreeGrafter"/>
</dbReference>
<dbReference type="GO" id="GO:1901982">
    <property type="term" value="F:maltose binding"/>
    <property type="evidence" value="ECO:0007669"/>
    <property type="project" value="TreeGrafter"/>
</dbReference>
<dbReference type="PANTHER" id="PTHR30061:SF50">
    <property type="entry name" value="MALTOSE_MALTODEXTRIN-BINDING PERIPLASMIC PROTEIN"/>
    <property type="match status" value="1"/>
</dbReference>
<dbReference type="Pfam" id="PF13416">
    <property type="entry name" value="SBP_bac_8"/>
    <property type="match status" value="1"/>
</dbReference>
<evidence type="ECO:0000256" key="1">
    <source>
        <dbReference type="ARBA" id="ARBA00008520"/>
    </source>
</evidence>
<comment type="similarity">
    <text evidence="1">Belongs to the bacterial solute-binding protein 1 family.</text>
</comment>
<evidence type="ECO:0000256" key="3">
    <source>
        <dbReference type="ARBA" id="ARBA00022729"/>
    </source>
</evidence>